<feature type="region of interest" description="Disordered" evidence="1">
    <location>
        <begin position="14"/>
        <end position="36"/>
    </location>
</feature>
<feature type="compositionally biased region" description="Low complexity" evidence="1">
    <location>
        <begin position="483"/>
        <end position="501"/>
    </location>
</feature>
<feature type="compositionally biased region" description="Polar residues" evidence="1">
    <location>
        <begin position="278"/>
        <end position="292"/>
    </location>
</feature>
<feature type="transmembrane region" description="Helical" evidence="2">
    <location>
        <begin position="44"/>
        <end position="65"/>
    </location>
</feature>
<feature type="region of interest" description="Disordered" evidence="1">
    <location>
        <begin position="694"/>
        <end position="733"/>
    </location>
</feature>
<evidence type="ECO:0000313" key="4">
    <source>
        <dbReference type="Proteomes" id="UP000078113"/>
    </source>
</evidence>
<dbReference type="AlphaFoldDB" id="A0A8X7N5Q7"/>
<feature type="region of interest" description="Disordered" evidence="1">
    <location>
        <begin position="457"/>
        <end position="647"/>
    </location>
</feature>
<evidence type="ECO:0000313" key="3">
    <source>
        <dbReference type="EMBL" id="KAE8266065.1"/>
    </source>
</evidence>
<feature type="region of interest" description="Disordered" evidence="1">
    <location>
        <begin position="109"/>
        <end position="172"/>
    </location>
</feature>
<name>A0A8X7N5Q7_9BASI</name>
<feature type="region of interest" description="Disordered" evidence="1">
    <location>
        <begin position="200"/>
        <end position="319"/>
    </location>
</feature>
<reference evidence="3" key="2">
    <citation type="journal article" date="2019" name="IMA Fungus">
        <title>Genome sequencing and comparison of five Tilletia species to identify candidate genes for the detection of regulated species infecting wheat.</title>
        <authorList>
            <person name="Nguyen H.D.T."/>
            <person name="Sultana T."/>
            <person name="Kesanakurti P."/>
            <person name="Hambleton S."/>
        </authorList>
    </citation>
    <scope>NUCLEOTIDE SEQUENCE</scope>
    <source>
        <strain evidence="3">DAOMC 236422</strain>
    </source>
</reference>
<keyword evidence="4" id="KW-1185">Reference proteome</keyword>
<dbReference type="Proteomes" id="UP000078113">
    <property type="component" value="Unassembled WGS sequence"/>
</dbReference>
<feature type="compositionally biased region" description="Low complexity" evidence="1">
    <location>
        <begin position="716"/>
        <end position="728"/>
    </location>
</feature>
<accession>A0A8X7N5Q7</accession>
<feature type="compositionally biased region" description="Basic residues" evidence="1">
    <location>
        <begin position="698"/>
        <end position="715"/>
    </location>
</feature>
<proteinExistence type="predicted"/>
<feature type="compositionally biased region" description="Low complexity" evidence="1">
    <location>
        <begin position="560"/>
        <end position="576"/>
    </location>
</feature>
<sequence length="777" mass="83276">MSWDHHLLQLSINTSKQQQQQHASRSSTHAPRHRFSRRSAGSGIIYTLSTLSFSALSFLLGAHFAKPHSLKAHSFLKQAYIQPSRNSHRQLHPACDFRALQMLDSHAFSHRRGTPPQTPLNSGAFGHPSWGPTTVPPAPKIPSRARRPFTAEAVSSSSSASHTQPSSALARATSLSSRMAMALQASDEAEASAIYGMQLDDDSHQAGTDPFTATASHGRHHHSAAFIAHSNSRRDSSSSGFGSLRSHDSTSDFFNPAISSSSSRTTLVESPVIAGSSHPANKAQQQHDSTSGAYMRSAGDSHSSPPLPSLQPAFTPMPSRRSFNRERARAHSPNEPLDSDEEDRLCLRFNPAMLHRCPDLHFVPQTASFGLSQHAPAPPTPPQHQHDHVLPPPVHQQSQMIANSMNTARATTPESSPIMVQESAGTTLEPVVPESPALRTRSRTRIAAAVAAAVAASASSAANPRHSRSGSSNSIANVPVRMSSLSTVSSLQQKSQSQTTTPRGSSPADMPIDETVSPTGEIESKQRKSGNRTQLSVRTRRQAQRDREEQEQRAHPQRTPSSSSRPKAPPAGATLACPPPATTNPASTPTILSPASMRRKRNGGRMRAFDVTPTPSPPPSNNRATLHGGPYGGGRRSKSPSPFYSHPSSALGLAAAVAAANAGMMMGTESTDSHSSNMEQQECLNPMFPLPLSGGRNGHNHNHTHPRSQRPRRLSSRCPSVRSSTPGMSPIPMPMTPTTLSVALPSAPAMTGDAMMEDVMHGTHQLLDLDRDVAMEH</sequence>
<keyword evidence="2" id="KW-0812">Transmembrane</keyword>
<comment type="caution">
    <text evidence="3">The sequence shown here is derived from an EMBL/GenBank/DDBJ whole genome shotgun (WGS) entry which is preliminary data.</text>
</comment>
<keyword evidence="2" id="KW-0472">Membrane</keyword>
<protein>
    <submittedName>
        <fullName evidence="3">Uncharacterized protein</fullName>
    </submittedName>
</protein>
<gene>
    <name evidence="3" type="ORF">A4X09_0g6282</name>
</gene>
<dbReference type="EMBL" id="LWDG02000387">
    <property type="protein sequence ID" value="KAE8266065.1"/>
    <property type="molecule type" value="Genomic_DNA"/>
</dbReference>
<organism evidence="3 4">
    <name type="scientific">Tilletia walkeri</name>
    <dbReference type="NCBI Taxonomy" id="117179"/>
    <lineage>
        <taxon>Eukaryota</taxon>
        <taxon>Fungi</taxon>
        <taxon>Dikarya</taxon>
        <taxon>Basidiomycota</taxon>
        <taxon>Ustilaginomycotina</taxon>
        <taxon>Exobasidiomycetes</taxon>
        <taxon>Tilletiales</taxon>
        <taxon>Tilletiaceae</taxon>
        <taxon>Tilletia</taxon>
    </lineage>
</organism>
<feature type="compositionally biased region" description="Polar residues" evidence="1">
    <location>
        <begin position="14"/>
        <end position="29"/>
    </location>
</feature>
<feature type="compositionally biased region" description="Low complexity" evidence="1">
    <location>
        <begin position="151"/>
        <end position="172"/>
    </location>
</feature>
<feature type="compositionally biased region" description="Basic and acidic residues" evidence="1">
    <location>
        <begin position="543"/>
        <end position="554"/>
    </location>
</feature>
<reference evidence="3" key="1">
    <citation type="submission" date="2016-04" db="EMBL/GenBank/DDBJ databases">
        <authorList>
            <person name="Nguyen H.D."/>
            <person name="Samba Siva P."/>
            <person name="Cullis J."/>
            <person name="Levesque C.A."/>
            <person name="Hambleton S."/>
        </authorList>
    </citation>
    <scope>NUCLEOTIDE SEQUENCE</scope>
    <source>
        <strain evidence="3">DAOMC 236422</strain>
    </source>
</reference>
<evidence type="ECO:0000256" key="2">
    <source>
        <dbReference type="SAM" id="Phobius"/>
    </source>
</evidence>
<keyword evidence="2" id="KW-1133">Transmembrane helix</keyword>
<evidence type="ECO:0000256" key="1">
    <source>
        <dbReference type="SAM" id="MobiDB-lite"/>
    </source>
</evidence>